<sequence>MEAMCVFALPEWQGTRYLCFWRDSQECPNRFGGQCPRFMPYQEKPPQPNGISLSVPPAVSLEPEAALQAHAAAINASREKVGLAPLPITHFILGRAAEQTETERRVGQPR</sequence>
<reference evidence="1 2" key="1">
    <citation type="journal article" date="2016" name="Nat. Commun.">
        <title>Thousands of microbial genomes shed light on interconnected biogeochemical processes in an aquifer system.</title>
        <authorList>
            <person name="Anantharaman K."/>
            <person name="Brown C.T."/>
            <person name="Hug L.A."/>
            <person name="Sharon I."/>
            <person name="Castelle C.J."/>
            <person name="Probst A.J."/>
            <person name="Thomas B.C."/>
            <person name="Singh A."/>
            <person name="Wilkins M.J."/>
            <person name="Karaoz U."/>
            <person name="Brodie E.L."/>
            <person name="Williams K.H."/>
            <person name="Hubbard S.S."/>
            <person name="Banfield J.F."/>
        </authorList>
    </citation>
    <scope>NUCLEOTIDE SEQUENCE [LARGE SCALE GENOMIC DNA]</scope>
</reference>
<evidence type="ECO:0000313" key="2">
    <source>
        <dbReference type="Proteomes" id="UP000178240"/>
    </source>
</evidence>
<evidence type="ECO:0000313" key="1">
    <source>
        <dbReference type="EMBL" id="OGY45133.1"/>
    </source>
</evidence>
<accession>A0A1G1XYH0</accession>
<name>A0A1G1XYH0_9BACT</name>
<gene>
    <name evidence="1" type="ORF">A2744_03950</name>
</gene>
<comment type="caution">
    <text evidence="1">The sequence shown here is derived from an EMBL/GenBank/DDBJ whole genome shotgun (WGS) entry which is preliminary data.</text>
</comment>
<proteinExistence type="predicted"/>
<dbReference type="EMBL" id="MHIE01000028">
    <property type="protein sequence ID" value="OGY45133.1"/>
    <property type="molecule type" value="Genomic_DNA"/>
</dbReference>
<dbReference type="Proteomes" id="UP000178240">
    <property type="component" value="Unassembled WGS sequence"/>
</dbReference>
<dbReference type="AlphaFoldDB" id="A0A1G1XYH0"/>
<organism evidence="1 2">
    <name type="scientific">Candidatus Buchananbacteria bacterium RIFCSPHIGHO2_01_FULL_44_11</name>
    <dbReference type="NCBI Taxonomy" id="1797535"/>
    <lineage>
        <taxon>Bacteria</taxon>
        <taxon>Candidatus Buchananiibacteriota</taxon>
    </lineage>
</organism>
<protein>
    <submittedName>
        <fullName evidence="1">Uncharacterized protein</fullName>
    </submittedName>
</protein>